<evidence type="ECO:0000313" key="2">
    <source>
        <dbReference type="EMBL" id="TPP63836.1"/>
    </source>
</evidence>
<accession>A0A504YUA5</accession>
<keyword evidence="1" id="KW-0732">Signal</keyword>
<sequence>MNIPCFFCIIFACSVCGTANSECFSVGERNRACLAMPSQDPLKNEIKHNLASYSRLSNILKRQIGQYFVDGMGIR</sequence>
<name>A0A504YUA5_FASGI</name>
<evidence type="ECO:0000313" key="3">
    <source>
        <dbReference type="Proteomes" id="UP000316759"/>
    </source>
</evidence>
<keyword evidence="3" id="KW-1185">Reference proteome</keyword>
<dbReference type="Proteomes" id="UP000316759">
    <property type="component" value="Unassembled WGS sequence"/>
</dbReference>
<dbReference type="AlphaFoldDB" id="A0A504YUA5"/>
<comment type="caution">
    <text evidence="2">The sequence shown here is derived from an EMBL/GenBank/DDBJ whole genome shotgun (WGS) entry which is preliminary data.</text>
</comment>
<proteinExistence type="predicted"/>
<organism evidence="2 3">
    <name type="scientific">Fasciola gigantica</name>
    <name type="common">Giant liver fluke</name>
    <dbReference type="NCBI Taxonomy" id="46835"/>
    <lineage>
        <taxon>Eukaryota</taxon>
        <taxon>Metazoa</taxon>
        <taxon>Spiralia</taxon>
        <taxon>Lophotrochozoa</taxon>
        <taxon>Platyhelminthes</taxon>
        <taxon>Trematoda</taxon>
        <taxon>Digenea</taxon>
        <taxon>Plagiorchiida</taxon>
        <taxon>Echinostomata</taxon>
        <taxon>Echinostomatoidea</taxon>
        <taxon>Fasciolidae</taxon>
        <taxon>Fasciola</taxon>
    </lineage>
</organism>
<protein>
    <submittedName>
        <fullName evidence="2">Uncharacterized protein</fullName>
    </submittedName>
</protein>
<gene>
    <name evidence="2" type="ORF">FGIG_10386</name>
</gene>
<feature type="signal peptide" evidence="1">
    <location>
        <begin position="1"/>
        <end position="21"/>
    </location>
</feature>
<feature type="chain" id="PRO_5021330947" evidence="1">
    <location>
        <begin position="22"/>
        <end position="75"/>
    </location>
</feature>
<dbReference type="EMBL" id="SUNJ01005174">
    <property type="protein sequence ID" value="TPP63836.1"/>
    <property type="molecule type" value="Genomic_DNA"/>
</dbReference>
<reference evidence="2 3" key="1">
    <citation type="submission" date="2019-04" db="EMBL/GenBank/DDBJ databases">
        <title>Annotation for the trematode Fasciola gigantica.</title>
        <authorList>
            <person name="Choi Y.-J."/>
        </authorList>
    </citation>
    <scope>NUCLEOTIDE SEQUENCE [LARGE SCALE GENOMIC DNA]</scope>
    <source>
        <strain evidence="2">Uganda_cow_1</strain>
    </source>
</reference>
<evidence type="ECO:0000256" key="1">
    <source>
        <dbReference type="SAM" id="SignalP"/>
    </source>
</evidence>